<dbReference type="NCBIfam" id="TIGR02983">
    <property type="entry name" value="SigE-fam_strep"/>
    <property type="match status" value="1"/>
</dbReference>
<dbReference type="InterPro" id="IPR014284">
    <property type="entry name" value="RNA_pol_sigma-70_dom"/>
</dbReference>
<dbReference type="Proteomes" id="UP000295198">
    <property type="component" value="Unassembled WGS sequence"/>
</dbReference>
<comment type="caution">
    <text evidence="8">The sequence shown here is derived from an EMBL/GenBank/DDBJ whole genome shotgun (WGS) entry which is preliminary data.</text>
</comment>
<dbReference type="Pfam" id="PF04542">
    <property type="entry name" value="Sigma70_r2"/>
    <property type="match status" value="1"/>
</dbReference>
<dbReference type="PANTHER" id="PTHR43133:SF50">
    <property type="entry name" value="ECF RNA POLYMERASE SIGMA FACTOR SIGM"/>
    <property type="match status" value="1"/>
</dbReference>
<comment type="similarity">
    <text evidence="1">Belongs to the sigma-70 factor family. ECF subfamily.</text>
</comment>
<dbReference type="RefSeq" id="WP_134713326.1">
    <property type="nucleotide sequence ID" value="NZ_SDKM01000002.1"/>
</dbReference>
<feature type="domain" description="RNA polymerase sigma-70 region 2" evidence="6">
    <location>
        <begin position="15"/>
        <end position="77"/>
    </location>
</feature>
<evidence type="ECO:0000313" key="8">
    <source>
        <dbReference type="EMBL" id="RYP88574.1"/>
    </source>
</evidence>
<evidence type="ECO:0000256" key="4">
    <source>
        <dbReference type="ARBA" id="ARBA00023125"/>
    </source>
</evidence>
<dbReference type="GO" id="GO:0006352">
    <property type="term" value="P:DNA-templated transcription initiation"/>
    <property type="evidence" value="ECO:0007669"/>
    <property type="project" value="InterPro"/>
</dbReference>
<protein>
    <submittedName>
        <fullName evidence="8">SigE family RNA polymerase sigma factor</fullName>
    </submittedName>
</protein>
<dbReference type="OrthoDB" id="3292386at2"/>
<dbReference type="Pfam" id="PF08281">
    <property type="entry name" value="Sigma70_r4_2"/>
    <property type="match status" value="1"/>
</dbReference>
<keyword evidence="2" id="KW-0805">Transcription regulation</keyword>
<evidence type="ECO:0000256" key="1">
    <source>
        <dbReference type="ARBA" id="ARBA00010641"/>
    </source>
</evidence>
<dbReference type="PANTHER" id="PTHR43133">
    <property type="entry name" value="RNA POLYMERASE ECF-TYPE SIGMA FACTO"/>
    <property type="match status" value="1"/>
</dbReference>
<evidence type="ECO:0000313" key="9">
    <source>
        <dbReference type="Proteomes" id="UP000295198"/>
    </source>
</evidence>
<dbReference type="Gene3D" id="1.10.10.10">
    <property type="entry name" value="Winged helix-like DNA-binding domain superfamily/Winged helix DNA-binding domain"/>
    <property type="match status" value="1"/>
</dbReference>
<evidence type="ECO:0000259" key="6">
    <source>
        <dbReference type="Pfam" id="PF04542"/>
    </source>
</evidence>
<proteinExistence type="inferred from homology"/>
<dbReference type="AlphaFoldDB" id="A0A4Q4ZM93"/>
<evidence type="ECO:0000256" key="2">
    <source>
        <dbReference type="ARBA" id="ARBA00023015"/>
    </source>
</evidence>
<organism evidence="8 9">
    <name type="scientific">Nocardioides guangzhouensis</name>
    <dbReference type="NCBI Taxonomy" id="2497878"/>
    <lineage>
        <taxon>Bacteria</taxon>
        <taxon>Bacillati</taxon>
        <taxon>Actinomycetota</taxon>
        <taxon>Actinomycetes</taxon>
        <taxon>Propionibacteriales</taxon>
        <taxon>Nocardioidaceae</taxon>
        <taxon>Nocardioides</taxon>
    </lineage>
</organism>
<name>A0A4Q4ZM93_9ACTN</name>
<dbReference type="GO" id="GO:0003677">
    <property type="term" value="F:DNA binding"/>
    <property type="evidence" value="ECO:0007669"/>
    <property type="project" value="UniProtKB-KW"/>
</dbReference>
<reference evidence="8 9" key="1">
    <citation type="submission" date="2019-01" db="EMBL/GenBank/DDBJ databases">
        <title>Nocardioides guangzhouensis sp. nov., an actinobacterium isolated from soil.</title>
        <authorList>
            <person name="Fu Y."/>
            <person name="Cai Y."/>
            <person name="Lin Z."/>
            <person name="Chen P."/>
        </authorList>
    </citation>
    <scope>NUCLEOTIDE SEQUENCE [LARGE SCALE GENOMIC DNA]</scope>
    <source>
        <strain evidence="8 9">130</strain>
    </source>
</reference>
<dbReference type="InterPro" id="IPR036388">
    <property type="entry name" value="WH-like_DNA-bd_sf"/>
</dbReference>
<keyword evidence="5" id="KW-0804">Transcription</keyword>
<sequence>MDREPAFSAYVAARRATLFRTACLLCGDPHRAEDIVQDTLARLYANWPRVSRADNVEGYVRRILVNSHYSDRRRPWRRESTTTTSVDLALEPGMTAEDADVIWTAIRRLPPGQRRVIVLRHIWDLSVEATAAELGISTSTVKSQTRDALAALRRALTSDFGTTSLQGEER</sequence>
<evidence type="ECO:0000256" key="3">
    <source>
        <dbReference type="ARBA" id="ARBA00023082"/>
    </source>
</evidence>
<dbReference type="InterPro" id="IPR013325">
    <property type="entry name" value="RNA_pol_sigma_r2"/>
</dbReference>
<dbReference type="InterPro" id="IPR014325">
    <property type="entry name" value="RNA_pol_sigma-E_actinobac"/>
</dbReference>
<dbReference type="InterPro" id="IPR007627">
    <property type="entry name" value="RNA_pol_sigma70_r2"/>
</dbReference>
<dbReference type="Gene3D" id="1.10.1740.10">
    <property type="match status" value="1"/>
</dbReference>
<dbReference type="SUPFAM" id="SSF88659">
    <property type="entry name" value="Sigma3 and sigma4 domains of RNA polymerase sigma factors"/>
    <property type="match status" value="1"/>
</dbReference>
<feature type="domain" description="RNA polymerase sigma factor 70 region 4 type 2" evidence="7">
    <location>
        <begin position="101"/>
        <end position="152"/>
    </location>
</feature>
<dbReference type="InterPro" id="IPR013324">
    <property type="entry name" value="RNA_pol_sigma_r3/r4-like"/>
</dbReference>
<dbReference type="InterPro" id="IPR013249">
    <property type="entry name" value="RNA_pol_sigma70_r4_t2"/>
</dbReference>
<accession>A0A4Q4ZM93</accession>
<dbReference type="GO" id="GO:0016987">
    <property type="term" value="F:sigma factor activity"/>
    <property type="evidence" value="ECO:0007669"/>
    <property type="project" value="UniProtKB-KW"/>
</dbReference>
<dbReference type="NCBIfam" id="TIGR02937">
    <property type="entry name" value="sigma70-ECF"/>
    <property type="match status" value="1"/>
</dbReference>
<dbReference type="InterPro" id="IPR039425">
    <property type="entry name" value="RNA_pol_sigma-70-like"/>
</dbReference>
<keyword evidence="3" id="KW-0731">Sigma factor</keyword>
<keyword evidence="4" id="KW-0238">DNA-binding</keyword>
<keyword evidence="9" id="KW-1185">Reference proteome</keyword>
<gene>
    <name evidence="8" type="ORF">EKO23_01390</name>
</gene>
<dbReference type="CDD" id="cd06171">
    <property type="entry name" value="Sigma70_r4"/>
    <property type="match status" value="1"/>
</dbReference>
<dbReference type="EMBL" id="SDKM01000002">
    <property type="protein sequence ID" value="RYP88574.1"/>
    <property type="molecule type" value="Genomic_DNA"/>
</dbReference>
<evidence type="ECO:0000256" key="5">
    <source>
        <dbReference type="ARBA" id="ARBA00023163"/>
    </source>
</evidence>
<evidence type="ECO:0000259" key="7">
    <source>
        <dbReference type="Pfam" id="PF08281"/>
    </source>
</evidence>
<dbReference type="SUPFAM" id="SSF88946">
    <property type="entry name" value="Sigma2 domain of RNA polymerase sigma factors"/>
    <property type="match status" value="1"/>
</dbReference>